<feature type="transmembrane region" description="Helical" evidence="1">
    <location>
        <begin position="43"/>
        <end position="62"/>
    </location>
</feature>
<dbReference type="EMBL" id="CP011366">
    <property type="protein sequence ID" value="AKG74746.1"/>
    <property type="molecule type" value="Genomic_DNA"/>
</dbReference>
<keyword evidence="1" id="KW-1133">Transmembrane helix</keyword>
<protein>
    <recommendedName>
        <fullName evidence="2">CAAX prenyl protease 2/Lysostaphin resistance protein A-like domain-containing protein</fullName>
    </recommendedName>
</protein>
<feature type="transmembrane region" description="Helical" evidence="1">
    <location>
        <begin position="163"/>
        <end position="181"/>
    </location>
</feature>
<feature type="transmembrane region" description="Helical" evidence="1">
    <location>
        <begin position="83"/>
        <end position="108"/>
    </location>
</feature>
<dbReference type="OrthoDB" id="2194912at2"/>
<reference evidence="3 5" key="1">
    <citation type="journal article" date="2015" name="Int. J. Syst. Evol. Microbiol.">
        <title>Complete genome sequence of Salinicoccus halodurans H3B36, isolated from the Qaidam Basin in China.</title>
        <authorList>
            <person name="Jiang K."/>
            <person name="Xue Y."/>
            <person name="Ma Y."/>
        </authorList>
    </citation>
    <scope>NUCLEOTIDE SEQUENCE [LARGE SCALE GENOMIC DNA]</scope>
    <source>
        <strain evidence="3 5">H3B36</strain>
    </source>
</reference>
<evidence type="ECO:0000313" key="4">
    <source>
        <dbReference type="EMBL" id="SFK87746.1"/>
    </source>
</evidence>
<keyword evidence="1" id="KW-0472">Membrane</keyword>
<evidence type="ECO:0000313" key="6">
    <source>
        <dbReference type="Proteomes" id="UP000183090"/>
    </source>
</evidence>
<reference evidence="4 6" key="3">
    <citation type="submission" date="2016-10" db="EMBL/GenBank/DDBJ databases">
        <authorList>
            <person name="Varghese N."/>
            <person name="Submissions S."/>
        </authorList>
    </citation>
    <scope>NUCLEOTIDE SEQUENCE [LARGE SCALE GENOMIC DNA]</scope>
    <source>
        <strain evidence="4 6">CGMCC 1.6501</strain>
    </source>
</reference>
<evidence type="ECO:0000259" key="2">
    <source>
        <dbReference type="Pfam" id="PF02517"/>
    </source>
</evidence>
<feature type="transmembrane region" description="Helical" evidence="1">
    <location>
        <begin position="7"/>
        <end position="31"/>
    </location>
</feature>
<dbReference type="PANTHER" id="PTHR36435:SF6">
    <property type="entry name" value="ABORTIVE INFECTION PROTEIN"/>
    <property type="match status" value="1"/>
</dbReference>
<proteinExistence type="predicted"/>
<keyword evidence="5" id="KW-1185">Reference proteome</keyword>
<keyword evidence="1" id="KW-0812">Transmembrane</keyword>
<accession>A0A0F7HLB2</accession>
<feature type="transmembrane region" description="Helical" evidence="1">
    <location>
        <begin position="187"/>
        <end position="204"/>
    </location>
</feature>
<dbReference type="RefSeq" id="WP_046790925.1">
    <property type="nucleotide sequence ID" value="NZ_CP011366.1"/>
</dbReference>
<evidence type="ECO:0000256" key="1">
    <source>
        <dbReference type="SAM" id="Phobius"/>
    </source>
</evidence>
<evidence type="ECO:0000313" key="3">
    <source>
        <dbReference type="EMBL" id="AKG74746.1"/>
    </source>
</evidence>
<dbReference type="PANTHER" id="PTHR36435">
    <property type="entry name" value="SLR1288 PROTEIN"/>
    <property type="match status" value="1"/>
</dbReference>
<gene>
    <name evidence="3" type="ORF">AAT16_11410</name>
    <name evidence="4" type="ORF">SAMN05216235_2165</name>
</gene>
<feature type="domain" description="CAAX prenyl protease 2/Lysostaphin resistance protein A-like" evidence="2">
    <location>
        <begin position="127"/>
        <end position="219"/>
    </location>
</feature>
<dbReference type="InterPro" id="IPR052710">
    <property type="entry name" value="CAAX_protease"/>
</dbReference>
<dbReference type="Proteomes" id="UP000183090">
    <property type="component" value="Unassembled WGS sequence"/>
</dbReference>
<organism evidence="4 6">
    <name type="scientific">Salinicoccus halodurans</name>
    <dbReference type="NCBI Taxonomy" id="407035"/>
    <lineage>
        <taxon>Bacteria</taxon>
        <taxon>Bacillati</taxon>
        <taxon>Bacillota</taxon>
        <taxon>Bacilli</taxon>
        <taxon>Bacillales</taxon>
        <taxon>Staphylococcaceae</taxon>
        <taxon>Salinicoccus</taxon>
    </lineage>
</organism>
<reference evidence="5" key="2">
    <citation type="submission" date="2015-04" db="EMBL/GenBank/DDBJ databases">
        <title>Complete genome sequence of Salinicoccus halodurans strain H3B36, isolated from the Qaidam basin of China.</title>
        <authorList>
            <person name="Ma Y."/>
            <person name="Jiang K."/>
            <person name="Xue Y."/>
        </authorList>
    </citation>
    <scope>NUCLEOTIDE SEQUENCE [LARGE SCALE GENOMIC DNA]</scope>
    <source>
        <strain evidence="5">H3B36</strain>
    </source>
</reference>
<dbReference type="InterPro" id="IPR003675">
    <property type="entry name" value="Rce1/LyrA-like_dom"/>
</dbReference>
<dbReference type="KEGG" id="shv:AAT16_11410"/>
<dbReference type="GO" id="GO:0004175">
    <property type="term" value="F:endopeptidase activity"/>
    <property type="evidence" value="ECO:0007669"/>
    <property type="project" value="UniProtKB-ARBA"/>
</dbReference>
<dbReference type="EMBL" id="FOTB01000005">
    <property type="protein sequence ID" value="SFK87746.1"/>
    <property type="molecule type" value="Genomic_DNA"/>
</dbReference>
<dbReference type="Proteomes" id="UP000034029">
    <property type="component" value="Chromosome"/>
</dbReference>
<feature type="transmembrane region" description="Helical" evidence="1">
    <location>
        <begin position="120"/>
        <end position="142"/>
    </location>
</feature>
<sequence>MRQLYSALIIIVFIVVQLAVLPISFILAFTNPGITETEMLDQILPYQAIAFAIGVIVVIAIGHIHKNKNRIERGRQADIPVTIAWIVGGVFLAYGSQVLAGLINVYVLGNPLESENTSGIIEMIESAPIMILVVALLGPILEEYVFRRAIFAEIYEKIPGSKIIGFLVAGFLSGLVFAVAHWDFTHIIIYLAMAYTFSFLYVISGRLIVPILVHIIMNGVVVLIQVLAKDYIEQLEEIQNGLGVIIHLLL</sequence>
<name>A0A0F7HLB2_9STAP</name>
<evidence type="ECO:0000313" key="5">
    <source>
        <dbReference type="Proteomes" id="UP000034029"/>
    </source>
</evidence>
<dbReference type="GO" id="GO:0080120">
    <property type="term" value="P:CAAX-box protein maturation"/>
    <property type="evidence" value="ECO:0007669"/>
    <property type="project" value="UniProtKB-ARBA"/>
</dbReference>
<dbReference type="Pfam" id="PF02517">
    <property type="entry name" value="Rce1-like"/>
    <property type="match status" value="1"/>
</dbReference>
<dbReference type="AlphaFoldDB" id="A0A0F7HLB2"/>